<dbReference type="InterPro" id="IPR003593">
    <property type="entry name" value="AAA+_ATPase"/>
</dbReference>
<dbReference type="PROSITE" id="PS50929">
    <property type="entry name" value="ABC_TM1F"/>
    <property type="match status" value="1"/>
</dbReference>
<dbReference type="InterPro" id="IPR050835">
    <property type="entry name" value="ABC_transporter_sub-D"/>
</dbReference>
<dbReference type="InterPro" id="IPR027417">
    <property type="entry name" value="P-loop_NTPase"/>
</dbReference>
<dbReference type="SUPFAM" id="SSF52540">
    <property type="entry name" value="P-loop containing nucleoside triphosphate hydrolases"/>
    <property type="match status" value="1"/>
</dbReference>
<dbReference type="GO" id="GO:0005778">
    <property type="term" value="C:peroxisomal membrane"/>
    <property type="evidence" value="ECO:0007669"/>
    <property type="project" value="TreeGrafter"/>
</dbReference>
<gene>
    <name evidence="11" type="ORF">SteCoe_24568</name>
</gene>
<evidence type="ECO:0000256" key="1">
    <source>
        <dbReference type="ARBA" id="ARBA00008575"/>
    </source>
</evidence>
<comment type="caution">
    <text evidence="11">The sequence shown here is derived from an EMBL/GenBank/DDBJ whole genome shotgun (WGS) entry which is preliminary data.</text>
</comment>
<proteinExistence type="inferred from homology"/>
<evidence type="ECO:0000313" key="12">
    <source>
        <dbReference type="Proteomes" id="UP000187209"/>
    </source>
</evidence>
<dbReference type="PANTHER" id="PTHR11384:SF67">
    <property type="entry name" value="ATP-BINDING CASSETTE SUB-FAMILY D MEMBER 1"/>
    <property type="match status" value="1"/>
</dbReference>
<evidence type="ECO:0000256" key="7">
    <source>
        <dbReference type="ARBA" id="ARBA00023136"/>
    </source>
</evidence>
<keyword evidence="4" id="KW-0547">Nucleotide-binding</keyword>
<evidence type="ECO:0000256" key="2">
    <source>
        <dbReference type="ARBA" id="ARBA00022448"/>
    </source>
</evidence>
<reference evidence="11 12" key="1">
    <citation type="submission" date="2016-11" db="EMBL/GenBank/DDBJ databases">
        <title>The macronuclear genome of Stentor coeruleus: a giant cell with tiny introns.</title>
        <authorList>
            <person name="Slabodnick M."/>
            <person name="Ruby J.G."/>
            <person name="Reiff S.B."/>
            <person name="Swart E.C."/>
            <person name="Gosai S."/>
            <person name="Prabakaran S."/>
            <person name="Witkowska E."/>
            <person name="Larue G.E."/>
            <person name="Fisher S."/>
            <person name="Freeman R.M."/>
            <person name="Gunawardena J."/>
            <person name="Chu W."/>
            <person name="Stover N.A."/>
            <person name="Gregory B.D."/>
            <person name="Nowacki M."/>
            <person name="Derisi J."/>
            <person name="Roy S.W."/>
            <person name="Marshall W.F."/>
            <person name="Sood P."/>
        </authorList>
    </citation>
    <scope>NUCLEOTIDE SEQUENCE [LARGE SCALE GENOMIC DNA]</scope>
    <source>
        <strain evidence="11">WM001</strain>
    </source>
</reference>
<dbReference type="InterPro" id="IPR036640">
    <property type="entry name" value="ABC1_TM_sf"/>
</dbReference>
<evidence type="ECO:0000256" key="3">
    <source>
        <dbReference type="ARBA" id="ARBA00022692"/>
    </source>
</evidence>
<dbReference type="GO" id="GO:0016887">
    <property type="term" value="F:ATP hydrolysis activity"/>
    <property type="evidence" value="ECO:0007669"/>
    <property type="project" value="InterPro"/>
</dbReference>
<keyword evidence="5" id="KW-0067">ATP-binding</keyword>
<keyword evidence="3 8" id="KW-0812">Transmembrane</keyword>
<dbReference type="SUPFAM" id="SSF90123">
    <property type="entry name" value="ABC transporter transmembrane region"/>
    <property type="match status" value="1"/>
</dbReference>
<sequence length="618" mass="70297">MENYLYRVIIFFSKSVSGKISFVSGCLGLLYIIRYILSRNIPKFGDHSSKKSISMSFLRQLLNIIPIVIPSFTSTEAMLIYALSSLVVVRTFISIFVSDLNGKLLKAVLAVNSQQFLRRLTQLAIISLPASLVNSLLDFITHKLSIRFRVNLTKSFAENYLKGLQDFRMIFLDRHLAHDILSEEIDTFSTCLSNLFGNMTKPVLDIFMFCIKLKSILGFKGPLIVLAWYSISGLLLNNLNAPLNRLNRLVHYYQDVYQNSQTNIVDNSEEIAFLSGIPWEKHHTAQALKDLTNNTQLLIHKKFMAKTVNNIISKYGALIIAQLVMGIPAFTSNNWSIPVLSKDYIKTSSYFVNISKATARLRITYKNISSLVMYTNIIHEGLSNLNVLSQLEFSNVNGKYAFAEHIQFENVSVVTPEGQVLFENMNFLIEKGSHTVIQGPHGSGKSAVFRILGGLWPLYQGTVYSPKRKNLFYLASKPYLQRGTLEEVFGYPKKIKIDEKGLAEALRVVRLDKFFDKYDEKSVEDWSAVLSSKEQQLLGLARVVYHKPEFVILDECTSSISVDLESEIYMHLQSIGVTTISLSERDSILKYHSFVLKLDTEGSWNFYKISQTDEYFFS</sequence>
<dbReference type="GO" id="GO:0005324">
    <property type="term" value="F:long-chain fatty acid transmembrane transporter activity"/>
    <property type="evidence" value="ECO:0007669"/>
    <property type="project" value="TreeGrafter"/>
</dbReference>
<dbReference type="GO" id="GO:0042760">
    <property type="term" value="P:very long-chain fatty acid catabolic process"/>
    <property type="evidence" value="ECO:0007669"/>
    <property type="project" value="TreeGrafter"/>
</dbReference>
<organism evidence="11 12">
    <name type="scientific">Stentor coeruleus</name>
    <dbReference type="NCBI Taxonomy" id="5963"/>
    <lineage>
        <taxon>Eukaryota</taxon>
        <taxon>Sar</taxon>
        <taxon>Alveolata</taxon>
        <taxon>Ciliophora</taxon>
        <taxon>Postciliodesmatophora</taxon>
        <taxon>Heterotrichea</taxon>
        <taxon>Heterotrichida</taxon>
        <taxon>Stentoridae</taxon>
        <taxon>Stentor</taxon>
    </lineage>
</organism>
<protein>
    <recommendedName>
        <fullName evidence="13">ABC transporter domain-containing protein</fullName>
    </recommendedName>
</protein>
<feature type="transmembrane region" description="Helical" evidence="8">
    <location>
        <begin position="57"/>
        <end position="73"/>
    </location>
</feature>
<feature type="domain" description="ABC transmembrane type-1" evidence="10">
    <location>
        <begin position="86"/>
        <end position="313"/>
    </location>
</feature>
<comment type="similarity">
    <text evidence="1">Belongs to the ABC transporter superfamily. ABCD family. Peroxisomal fatty acyl CoA transporter (TC 3.A.1.203) subfamily.</text>
</comment>
<dbReference type="GO" id="GO:0005524">
    <property type="term" value="F:ATP binding"/>
    <property type="evidence" value="ECO:0007669"/>
    <property type="project" value="UniProtKB-KW"/>
</dbReference>
<evidence type="ECO:0000256" key="5">
    <source>
        <dbReference type="ARBA" id="ARBA00022840"/>
    </source>
</evidence>
<dbReference type="GO" id="GO:0006635">
    <property type="term" value="P:fatty acid beta-oxidation"/>
    <property type="evidence" value="ECO:0007669"/>
    <property type="project" value="TreeGrafter"/>
</dbReference>
<accession>A0A1R2BHK9</accession>
<dbReference type="SMART" id="SM00382">
    <property type="entry name" value="AAA"/>
    <property type="match status" value="1"/>
</dbReference>
<feature type="domain" description="ABC transporter" evidence="9">
    <location>
        <begin position="406"/>
        <end position="618"/>
    </location>
</feature>
<dbReference type="InterPro" id="IPR011527">
    <property type="entry name" value="ABC1_TM_dom"/>
</dbReference>
<evidence type="ECO:0008006" key="13">
    <source>
        <dbReference type="Google" id="ProtNLM"/>
    </source>
</evidence>
<dbReference type="OrthoDB" id="422637at2759"/>
<keyword evidence="6 8" id="KW-1133">Transmembrane helix</keyword>
<keyword evidence="7 8" id="KW-0472">Membrane</keyword>
<dbReference type="Proteomes" id="UP000187209">
    <property type="component" value="Unassembled WGS sequence"/>
</dbReference>
<dbReference type="EMBL" id="MPUH01000649">
    <property type="protein sequence ID" value="OMJ76125.1"/>
    <property type="molecule type" value="Genomic_DNA"/>
</dbReference>
<evidence type="ECO:0000256" key="4">
    <source>
        <dbReference type="ARBA" id="ARBA00022741"/>
    </source>
</evidence>
<keyword evidence="2" id="KW-0813">Transport</keyword>
<feature type="transmembrane region" description="Helical" evidence="8">
    <location>
        <begin position="20"/>
        <end position="37"/>
    </location>
</feature>
<dbReference type="PANTHER" id="PTHR11384">
    <property type="entry name" value="ATP-BINDING CASSETTE, SUB-FAMILY D MEMBER"/>
    <property type="match status" value="1"/>
</dbReference>
<dbReference type="Gene3D" id="1.20.1560.10">
    <property type="entry name" value="ABC transporter type 1, transmembrane domain"/>
    <property type="match status" value="1"/>
</dbReference>
<keyword evidence="12" id="KW-1185">Reference proteome</keyword>
<dbReference type="AlphaFoldDB" id="A0A1R2BHK9"/>
<dbReference type="Pfam" id="PF06472">
    <property type="entry name" value="ABC_membrane_2"/>
    <property type="match status" value="1"/>
</dbReference>
<dbReference type="InterPro" id="IPR003439">
    <property type="entry name" value="ABC_transporter-like_ATP-bd"/>
</dbReference>
<evidence type="ECO:0000313" key="11">
    <source>
        <dbReference type="EMBL" id="OMJ76125.1"/>
    </source>
</evidence>
<evidence type="ECO:0000256" key="8">
    <source>
        <dbReference type="SAM" id="Phobius"/>
    </source>
</evidence>
<evidence type="ECO:0000259" key="9">
    <source>
        <dbReference type="PROSITE" id="PS50893"/>
    </source>
</evidence>
<dbReference type="Pfam" id="PF00005">
    <property type="entry name" value="ABC_tran"/>
    <property type="match status" value="1"/>
</dbReference>
<dbReference type="GO" id="GO:0007031">
    <property type="term" value="P:peroxisome organization"/>
    <property type="evidence" value="ECO:0007669"/>
    <property type="project" value="TreeGrafter"/>
</dbReference>
<evidence type="ECO:0000259" key="10">
    <source>
        <dbReference type="PROSITE" id="PS50929"/>
    </source>
</evidence>
<dbReference type="PROSITE" id="PS50893">
    <property type="entry name" value="ABC_TRANSPORTER_2"/>
    <property type="match status" value="1"/>
</dbReference>
<dbReference type="GO" id="GO:0140359">
    <property type="term" value="F:ABC-type transporter activity"/>
    <property type="evidence" value="ECO:0007669"/>
    <property type="project" value="InterPro"/>
</dbReference>
<dbReference type="Gene3D" id="3.40.50.300">
    <property type="entry name" value="P-loop containing nucleotide triphosphate hydrolases"/>
    <property type="match status" value="1"/>
</dbReference>
<dbReference type="CDD" id="cd03223">
    <property type="entry name" value="ABCD_peroxisomal_ALDP"/>
    <property type="match status" value="1"/>
</dbReference>
<dbReference type="GO" id="GO:0015910">
    <property type="term" value="P:long-chain fatty acid import into peroxisome"/>
    <property type="evidence" value="ECO:0007669"/>
    <property type="project" value="TreeGrafter"/>
</dbReference>
<evidence type="ECO:0000256" key="6">
    <source>
        <dbReference type="ARBA" id="ARBA00022989"/>
    </source>
</evidence>
<name>A0A1R2BHK9_9CILI</name>